<evidence type="ECO:0000313" key="9">
    <source>
        <dbReference type="Proteomes" id="UP001139353"/>
    </source>
</evidence>
<sequence length="172" mass="18215">MTPANHQLDHSSHRATAPLPLHLLAHDVDIALNVGALFRLADALGVEHLHLTGSSPLPPDPKIRKTSRSAERHVAWSSAADPLGVVATLKSEGWRILSLELSTGSIPLHELALAPGDRVCLIVGAENAGVCQALLDVSDLTVHIPMRGQNSSMNVASACAIATYEIARQLAR</sequence>
<dbReference type="GO" id="GO:0000049">
    <property type="term" value="F:tRNA binding"/>
    <property type="evidence" value="ECO:0007669"/>
    <property type="project" value="UniProtKB-KW"/>
</dbReference>
<organism evidence="8 9">
    <name type="scientific">Scleromatobacter humisilvae</name>
    <dbReference type="NCBI Taxonomy" id="2897159"/>
    <lineage>
        <taxon>Bacteria</taxon>
        <taxon>Pseudomonadati</taxon>
        <taxon>Pseudomonadota</taxon>
        <taxon>Betaproteobacteria</taxon>
        <taxon>Burkholderiales</taxon>
        <taxon>Sphaerotilaceae</taxon>
        <taxon>Scleromatobacter</taxon>
    </lineage>
</organism>
<dbReference type="InterPro" id="IPR033671">
    <property type="entry name" value="TrmH"/>
</dbReference>
<keyword evidence="6" id="KW-0694">RNA-binding</keyword>
<dbReference type="Gene3D" id="3.40.1280.10">
    <property type="match status" value="1"/>
</dbReference>
<name>A0A9X2C0Y3_9BURK</name>
<dbReference type="GO" id="GO:0002938">
    <property type="term" value="P:tRNA guanine ribose methylation"/>
    <property type="evidence" value="ECO:0007669"/>
    <property type="project" value="TreeGrafter"/>
</dbReference>
<protein>
    <recommendedName>
        <fullName evidence="7">tRNA/rRNA methyltransferase SpoU type domain-containing protein</fullName>
    </recommendedName>
</protein>
<dbReference type="PANTHER" id="PTHR43453:SF1">
    <property type="entry name" value="TRNA_RRNA METHYLTRANSFERASE SPOU TYPE DOMAIN-CONTAINING PROTEIN"/>
    <property type="match status" value="1"/>
</dbReference>
<dbReference type="RefSeq" id="WP_275683744.1">
    <property type="nucleotide sequence ID" value="NZ_JAJLJH010000005.1"/>
</dbReference>
<reference evidence="8" key="1">
    <citation type="submission" date="2021-11" db="EMBL/GenBank/DDBJ databases">
        <title>BS-T2-15 a new species belonging to the Comamonadaceae family isolated from the soil of a French oak forest.</title>
        <authorList>
            <person name="Mieszkin S."/>
            <person name="Alain K."/>
        </authorList>
    </citation>
    <scope>NUCLEOTIDE SEQUENCE</scope>
    <source>
        <strain evidence="8">BS-T2-15</strain>
    </source>
</reference>
<dbReference type="SUPFAM" id="SSF75217">
    <property type="entry name" value="alpha/beta knot"/>
    <property type="match status" value="1"/>
</dbReference>
<dbReference type="AlphaFoldDB" id="A0A9X2C0Y3"/>
<keyword evidence="4" id="KW-0949">S-adenosyl-L-methionine</keyword>
<dbReference type="InterPro" id="IPR029028">
    <property type="entry name" value="Alpha/beta_knot_MTases"/>
</dbReference>
<gene>
    <name evidence="8" type="ORF">LPC04_18545</name>
</gene>
<comment type="caution">
    <text evidence="8">The sequence shown here is derived from an EMBL/GenBank/DDBJ whole genome shotgun (WGS) entry which is preliminary data.</text>
</comment>
<keyword evidence="2" id="KW-0489">Methyltransferase</keyword>
<evidence type="ECO:0000256" key="5">
    <source>
        <dbReference type="ARBA" id="ARBA00022694"/>
    </source>
</evidence>
<dbReference type="InterPro" id="IPR029026">
    <property type="entry name" value="tRNA_m1G_MTases_N"/>
</dbReference>
<feature type="domain" description="tRNA/rRNA methyltransferase SpoU type" evidence="7">
    <location>
        <begin position="21"/>
        <end position="164"/>
    </location>
</feature>
<evidence type="ECO:0000256" key="4">
    <source>
        <dbReference type="ARBA" id="ARBA00022691"/>
    </source>
</evidence>
<keyword evidence="3" id="KW-0808">Transferase</keyword>
<keyword evidence="5" id="KW-0819">tRNA processing</keyword>
<dbReference type="PANTHER" id="PTHR43453">
    <property type="entry name" value="RRNA METHYLASE-LIKE"/>
    <property type="match status" value="1"/>
</dbReference>
<evidence type="ECO:0000256" key="3">
    <source>
        <dbReference type="ARBA" id="ARBA00022679"/>
    </source>
</evidence>
<dbReference type="Proteomes" id="UP001139353">
    <property type="component" value="Unassembled WGS sequence"/>
</dbReference>
<evidence type="ECO:0000259" key="7">
    <source>
        <dbReference type="Pfam" id="PF00588"/>
    </source>
</evidence>
<keyword evidence="1" id="KW-0820">tRNA-binding</keyword>
<accession>A0A9X2C0Y3</accession>
<dbReference type="Pfam" id="PF00588">
    <property type="entry name" value="SpoU_methylase"/>
    <property type="match status" value="1"/>
</dbReference>
<evidence type="ECO:0000256" key="6">
    <source>
        <dbReference type="ARBA" id="ARBA00022884"/>
    </source>
</evidence>
<dbReference type="InterPro" id="IPR001537">
    <property type="entry name" value="SpoU_MeTrfase"/>
</dbReference>
<keyword evidence="9" id="KW-1185">Reference proteome</keyword>
<evidence type="ECO:0000256" key="1">
    <source>
        <dbReference type="ARBA" id="ARBA00022555"/>
    </source>
</evidence>
<evidence type="ECO:0000313" key="8">
    <source>
        <dbReference type="EMBL" id="MCK9687707.1"/>
    </source>
</evidence>
<proteinExistence type="predicted"/>
<dbReference type="GO" id="GO:0008173">
    <property type="term" value="F:RNA methyltransferase activity"/>
    <property type="evidence" value="ECO:0007669"/>
    <property type="project" value="InterPro"/>
</dbReference>
<evidence type="ECO:0000256" key="2">
    <source>
        <dbReference type="ARBA" id="ARBA00022603"/>
    </source>
</evidence>
<dbReference type="EMBL" id="JAJLJH010000005">
    <property type="protein sequence ID" value="MCK9687707.1"/>
    <property type="molecule type" value="Genomic_DNA"/>
</dbReference>